<gene>
    <name evidence="2" type="ORF">ACFOY2_42775</name>
</gene>
<dbReference type="RefSeq" id="WP_379533859.1">
    <property type="nucleotide sequence ID" value="NZ_JBHSBI010000031.1"/>
</dbReference>
<reference evidence="3" key="1">
    <citation type="journal article" date="2019" name="Int. J. Syst. Evol. Microbiol.">
        <title>The Global Catalogue of Microorganisms (GCM) 10K type strain sequencing project: providing services to taxonomists for standard genome sequencing and annotation.</title>
        <authorList>
            <consortium name="The Broad Institute Genomics Platform"/>
            <consortium name="The Broad Institute Genome Sequencing Center for Infectious Disease"/>
            <person name="Wu L."/>
            <person name="Ma J."/>
        </authorList>
    </citation>
    <scope>NUCLEOTIDE SEQUENCE [LARGE SCALE GENOMIC DNA]</scope>
    <source>
        <strain evidence="3">TBRC 1276</strain>
    </source>
</reference>
<organism evidence="2 3">
    <name type="scientific">Nonomuraea purpurea</name>
    <dbReference type="NCBI Taxonomy" id="1849276"/>
    <lineage>
        <taxon>Bacteria</taxon>
        <taxon>Bacillati</taxon>
        <taxon>Actinomycetota</taxon>
        <taxon>Actinomycetes</taxon>
        <taxon>Streptosporangiales</taxon>
        <taxon>Streptosporangiaceae</taxon>
        <taxon>Nonomuraea</taxon>
    </lineage>
</organism>
<proteinExistence type="predicted"/>
<accession>A0ABV8GJ84</accession>
<evidence type="ECO:0008006" key="4">
    <source>
        <dbReference type="Google" id="ProtNLM"/>
    </source>
</evidence>
<evidence type="ECO:0000256" key="1">
    <source>
        <dbReference type="SAM" id="MobiDB-lite"/>
    </source>
</evidence>
<name>A0ABV8GJ84_9ACTN</name>
<dbReference type="EMBL" id="JBHSBI010000031">
    <property type="protein sequence ID" value="MFC4014012.1"/>
    <property type="molecule type" value="Genomic_DNA"/>
</dbReference>
<feature type="region of interest" description="Disordered" evidence="1">
    <location>
        <begin position="20"/>
        <end position="40"/>
    </location>
</feature>
<dbReference type="PROSITE" id="PS51257">
    <property type="entry name" value="PROKAR_LIPOPROTEIN"/>
    <property type="match status" value="1"/>
</dbReference>
<evidence type="ECO:0000313" key="3">
    <source>
        <dbReference type="Proteomes" id="UP001595851"/>
    </source>
</evidence>
<sequence length="287" mass="31851">MPTRSFLAMAALVTLAGCGGEPAARPDPSPASTPGARGEAQRIESIKADCMKSKGFRYVPFVRPETTGTQDDRKRAAGDYETLRAHRAKYGFGVSSILVHRDPGGGRAEMPENPNYAIRQDLSPAQQKTYAKTSDACEAQAIKQVTGETVTSADDWNLKRNVAVSRTLRRELDGDPELVRLATAMADCMRAKGHQITSISPMDMEEWGRMTFGRRLHELARKENPDIPAYDPENGQGYLPSRLTPAEQRQFLDQEVKAALDDLECGKDFRVAFRPKHDEVSARLWQE</sequence>
<evidence type="ECO:0000313" key="2">
    <source>
        <dbReference type="EMBL" id="MFC4014012.1"/>
    </source>
</evidence>
<keyword evidence="3" id="KW-1185">Reference proteome</keyword>
<comment type="caution">
    <text evidence="2">The sequence shown here is derived from an EMBL/GenBank/DDBJ whole genome shotgun (WGS) entry which is preliminary data.</text>
</comment>
<dbReference type="Proteomes" id="UP001595851">
    <property type="component" value="Unassembled WGS sequence"/>
</dbReference>
<protein>
    <recommendedName>
        <fullName evidence="4">Lipoprotein</fullName>
    </recommendedName>
</protein>